<accession>A0ABP7WWN2</accession>
<gene>
    <name evidence="1" type="ORF">GCM10022214_74270</name>
</gene>
<proteinExistence type="predicted"/>
<organism evidence="1 2">
    <name type="scientific">Actinomadura miaoliensis</name>
    <dbReference type="NCBI Taxonomy" id="430685"/>
    <lineage>
        <taxon>Bacteria</taxon>
        <taxon>Bacillati</taxon>
        <taxon>Actinomycetota</taxon>
        <taxon>Actinomycetes</taxon>
        <taxon>Streptosporangiales</taxon>
        <taxon>Thermomonosporaceae</taxon>
        <taxon>Actinomadura</taxon>
    </lineage>
</organism>
<protein>
    <submittedName>
        <fullName evidence="1">Uncharacterized protein</fullName>
    </submittedName>
</protein>
<dbReference type="Proteomes" id="UP001500683">
    <property type="component" value="Unassembled WGS sequence"/>
</dbReference>
<dbReference type="RefSeq" id="WP_344956951.1">
    <property type="nucleotide sequence ID" value="NZ_BAAAZG010000058.1"/>
</dbReference>
<keyword evidence="2" id="KW-1185">Reference proteome</keyword>
<evidence type="ECO:0000313" key="2">
    <source>
        <dbReference type="Proteomes" id="UP001500683"/>
    </source>
</evidence>
<evidence type="ECO:0000313" key="1">
    <source>
        <dbReference type="EMBL" id="GAA4098783.1"/>
    </source>
</evidence>
<name>A0ABP7WWN2_9ACTN</name>
<comment type="caution">
    <text evidence="1">The sequence shown here is derived from an EMBL/GenBank/DDBJ whole genome shotgun (WGS) entry which is preliminary data.</text>
</comment>
<reference evidence="2" key="1">
    <citation type="journal article" date="2019" name="Int. J. Syst. Evol. Microbiol.">
        <title>The Global Catalogue of Microorganisms (GCM) 10K type strain sequencing project: providing services to taxonomists for standard genome sequencing and annotation.</title>
        <authorList>
            <consortium name="The Broad Institute Genomics Platform"/>
            <consortium name="The Broad Institute Genome Sequencing Center for Infectious Disease"/>
            <person name="Wu L."/>
            <person name="Ma J."/>
        </authorList>
    </citation>
    <scope>NUCLEOTIDE SEQUENCE [LARGE SCALE GENOMIC DNA]</scope>
    <source>
        <strain evidence="2">JCM 16702</strain>
    </source>
</reference>
<dbReference type="EMBL" id="BAAAZG010000058">
    <property type="protein sequence ID" value="GAA4098783.1"/>
    <property type="molecule type" value="Genomic_DNA"/>
</dbReference>
<sequence>MTTNKPVVGCEDLFPHVSVLYAPGTALHGEVVMSPRVMGLLIAPSVPEFLEWWRDNEQRVKDGIKAGRLEFPARWQRWARGRSNELQARYGSTNVVDILRGLQRDYGVLPQGGPL</sequence>